<keyword evidence="3" id="KW-0808">Transferase</keyword>
<name>A0A9W6R7D5_9PSEU</name>
<evidence type="ECO:0000256" key="6">
    <source>
        <dbReference type="ARBA" id="ARBA00022989"/>
    </source>
</evidence>
<keyword evidence="7" id="KW-0902">Two-component regulatory system</keyword>
<dbReference type="CDD" id="cd16917">
    <property type="entry name" value="HATPase_UhpB-NarQ-NarX-like"/>
    <property type="match status" value="1"/>
</dbReference>
<feature type="domain" description="Histidine kinase/HSP90-like ATPase" evidence="10">
    <location>
        <begin position="158"/>
        <end position="255"/>
    </location>
</feature>
<evidence type="ECO:0000256" key="4">
    <source>
        <dbReference type="ARBA" id="ARBA00022692"/>
    </source>
</evidence>
<dbReference type="InterPro" id="IPR011712">
    <property type="entry name" value="Sig_transdc_His_kin_sub3_dim/P"/>
</dbReference>
<dbReference type="Pfam" id="PF02518">
    <property type="entry name" value="HATPase_c"/>
    <property type="match status" value="1"/>
</dbReference>
<dbReference type="Gene3D" id="3.30.565.10">
    <property type="entry name" value="Histidine kinase-like ATPase, C-terminal domain"/>
    <property type="match status" value="1"/>
</dbReference>
<keyword evidence="2" id="KW-1003">Cell membrane</keyword>
<comment type="subcellular location">
    <subcellularLocation>
        <location evidence="1">Cell membrane</location>
        <topology evidence="1">Multi-pass membrane protein</topology>
    </subcellularLocation>
</comment>
<dbReference type="SUPFAM" id="SSF55874">
    <property type="entry name" value="ATPase domain of HSP90 chaperone/DNA topoisomerase II/histidine kinase"/>
    <property type="match status" value="1"/>
</dbReference>
<keyword evidence="5" id="KW-0418">Kinase</keyword>
<keyword evidence="8" id="KW-0472">Membrane</keyword>
<evidence type="ECO:0000256" key="3">
    <source>
        <dbReference type="ARBA" id="ARBA00022679"/>
    </source>
</evidence>
<proteinExistence type="predicted"/>
<evidence type="ECO:0000256" key="7">
    <source>
        <dbReference type="ARBA" id="ARBA00023012"/>
    </source>
</evidence>
<dbReference type="RefSeq" id="WP_285489121.1">
    <property type="nucleotide sequence ID" value="NZ_BSTI01000017.1"/>
</dbReference>
<evidence type="ECO:0000259" key="10">
    <source>
        <dbReference type="SMART" id="SM00387"/>
    </source>
</evidence>
<keyword evidence="4" id="KW-0812">Transmembrane</keyword>
<gene>
    <name evidence="11" type="ORF">Atai01_62640</name>
</gene>
<evidence type="ECO:0000313" key="12">
    <source>
        <dbReference type="Proteomes" id="UP001165136"/>
    </source>
</evidence>
<dbReference type="SMART" id="SM00387">
    <property type="entry name" value="HATPase_c"/>
    <property type="match status" value="1"/>
</dbReference>
<dbReference type="GO" id="GO:0005886">
    <property type="term" value="C:plasma membrane"/>
    <property type="evidence" value="ECO:0007669"/>
    <property type="project" value="UniProtKB-SubCell"/>
</dbReference>
<dbReference type="InterPro" id="IPR003594">
    <property type="entry name" value="HATPase_dom"/>
</dbReference>
<evidence type="ECO:0000256" key="9">
    <source>
        <dbReference type="SAM" id="MobiDB-lite"/>
    </source>
</evidence>
<accession>A0A9W6R7D5</accession>
<keyword evidence="12" id="KW-1185">Reference proteome</keyword>
<dbReference type="InterPro" id="IPR036890">
    <property type="entry name" value="HATPase_C_sf"/>
</dbReference>
<organism evidence="11 12">
    <name type="scientific">Amycolatopsis taiwanensis</name>
    <dbReference type="NCBI Taxonomy" id="342230"/>
    <lineage>
        <taxon>Bacteria</taxon>
        <taxon>Bacillati</taxon>
        <taxon>Actinomycetota</taxon>
        <taxon>Actinomycetes</taxon>
        <taxon>Pseudonocardiales</taxon>
        <taxon>Pseudonocardiaceae</taxon>
        <taxon>Amycolatopsis</taxon>
    </lineage>
</organism>
<protein>
    <recommendedName>
        <fullName evidence="10">Histidine kinase/HSP90-like ATPase domain-containing protein</fullName>
    </recommendedName>
</protein>
<dbReference type="GO" id="GO:0046983">
    <property type="term" value="F:protein dimerization activity"/>
    <property type="evidence" value="ECO:0007669"/>
    <property type="project" value="InterPro"/>
</dbReference>
<sequence length="265" mass="28570">MAGQLPHHSAKPADDQPNCGSDQTDPSEGHAGRVCEHQVHLSRLLRDLHDDVGSALAGVSAHLELAGRVMRSDIDRASDMIDELRVITSDLVTTVRRMSARHRLRHCVGASHRWARPVGMTCFADALRNMIGRMQAIFRGRLEITLNLGDGLDEVPEEVSLPAFSIVKEALTNVLRHSRAEHCLVSVWVDEENLHIQVQDDGIGVTTATSTRRAGVGGSGLANMTERAAEMGGWCTIGQAIPSGTVALAALPLAGAQRRRPARPA</sequence>
<evidence type="ECO:0000256" key="1">
    <source>
        <dbReference type="ARBA" id="ARBA00004651"/>
    </source>
</evidence>
<dbReference type="Gene3D" id="1.20.5.1930">
    <property type="match status" value="1"/>
</dbReference>
<evidence type="ECO:0000256" key="5">
    <source>
        <dbReference type="ARBA" id="ARBA00022777"/>
    </source>
</evidence>
<dbReference type="EMBL" id="BSTI01000017">
    <property type="protein sequence ID" value="GLY69645.1"/>
    <property type="molecule type" value="Genomic_DNA"/>
</dbReference>
<feature type="region of interest" description="Disordered" evidence="9">
    <location>
        <begin position="1"/>
        <end position="31"/>
    </location>
</feature>
<dbReference type="PANTHER" id="PTHR24421">
    <property type="entry name" value="NITRATE/NITRITE SENSOR PROTEIN NARX-RELATED"/>
    <property type="match status" value="1"/>
</dbReference>
<keyword evidence="6" id="KW-1133">Transmembrane helix</keyword>
<evidence type="ECO:0000313" key="11">
    <source>
        <dbReference type="EMBL" id="GLY69645.1"/>
    </source>
</evidence>
<evidence type="ECO:0000256" key="2">
    <source>
        <dbReference type="ARBA" id="ARBA00022475"/>
    </source>
</evidence>
<dbReference type="PANTHER" id="PTHR24421:SF37">
    <property type="entry name" value="SENSOR HISTIDINE KINASE NARS"/>
    <property type="match status" value="1"/>
</dbReference>
<reference evidence="11" key="1">
    <citation type="submission" date="2023-03" db="EMBL/GenBank/DDBJ databases">
        <title>Amycolatopsis taiwanensis NBRC 103393.</title>
        <authorList>
            <person name="Ichikawa N."/>
            <person name="Sato H."/>
            <person name="Tonouchi N."/>
        </authorList>
    </citation>
    <scope>NUCLEOTIDE SEQUENCE</scope>
    <source>
        <strain evidence="11">NBRC 103393</strain>
    </source>
</reference>
<dbReference type="Proteomes" id="UP001165136">
    <property type="component" value="Unassembled WGS sequence"/>
</dbReference>
<dbReference type="GO" id="GO:0000155">
    <property type="term" value="F:phosphorelay sensor kinase activity"/>
    <property type="evidence" value="ECO:0007669"/>
    <property type="project" value="InterPro"/>
</dbReference>
<comment type="caution">
    <text evidence="11">The sequence shown here is derived from an EMBL/GenBank/DDBJ whole genome shotgun (WGS) entry which is preliminary data.</text>
</comment>
<dbReference type="InterPro" id="IPR050482">
    <property type="entry name" value="Sensor_HK_TwoCompSys"/>
</dbReference>
<dbReference type="AlphaFoldDB" id="A0A9W6R7D5"/>
<evidence type="ECO:0000256" key="8">
    <source>
        <dbReference type="ARBA" id="ARBA00023136"/>
    </source>
</evidence>
<dbReference type="Pfam" id="PF07730">
    <property type="entry name" value="HisKA_3"/>
    <property type="match status" value="1"/>
</dbReference>